<protein>
    <submittedName>
        <fullName evidence="1">Uncharacterized protein</fullName>
    </submittedName>
</protein>
<dbReference type="EMBL" id="JBFXLS010000122">
    <property type="protein sequence ID" value="KAL2814679.1"/>
    <property type="molecule type" value="Genomic_DNA"/>
</dbReference>
<accession>A0ABR4HHP9</accession>
<keyword evidence="2" id="KW-1185">Reference proteome</keyword>
<reference evidence="1 2" key="1">
    <citation type="submission" date="2024-07" db="EMBL/GenBank/DDBJ databases">
        <title>Section-level genome sequencing and comparative genomics of Aspergillus sections Usti and Cavernicolus.</title>
        <authorList>
            <consortium name="Lawrence Berkeley National Laboratory"/>
            <person name="Nybo J.L."/>
            <person name="Vesth T.C."/>
            <person name="Theobald S."/>
            <person name="Frisvad J.C."/>
            <person name="Larsen T.O."/>
            <person name="Kjaerboelling I."/>
            <person name="Rothschild-Mancinelli K."/>
            <person name="Lyhne E.K."/>
            <person name="Kogle M.E."/>
            <person name="Barry K."/>
            <person name="Clum A."/>
            <person name="Na H."/>
            <person name="Ledsgaard L."/>
            <person name="Lin J."/>
            <person name="Lipzen A."/>
            <person name="Kuo A."/>
            <person name="Riley R."/>
            <person name="Mondo S."/>
            <person name="LaButti K."/>
            <person name="Haridas S."/>
            <person name="Pangalinan J."/>
            <person name="Salamov A.A."/>
            <person name="Simmons B.A."/>
            <person name="Magnuson J.K."/>
            <person name="Chen J."/>
            <person name="Drula E."/>
            <person name="Henrissat B."/>
            <person name="Wiebenga A."/>
            <person name="Lubbers R.J."/>
            <person name="Gomes A.C."/>
            <person name="Makela M.R."/>
            <person name="Stajich J."/>
            <person name="Grigoriev I.V."/>
            <person name="Mortensen U.H."/>
            <person name="De vries R.P."/>
            <person name="Baker S.E."/>
            <person name="Andersen M.R."/>
        </authorList>
    </citation>
    <scope>NUCLEOTIDE SEQUENCE [LARGE SCALE GENOMIC DNA]</scope>
    <source>
        <strain evidence="1 2">CBS 600.67</strain>
    </source>
</reference>
<organism evidence="1 2">
    <name type="scientific">Aspergillus cavernicola</name>
    <dbReference type="NCBI Taxonomy" id="176166"/>
    <lineage>
        <taxon>Eukaryota</taxon>
        <taxon>Fungi</taxon>
        <taxon>Dikarya</taxon>
        <taxon>Ascomycota</taxon>
        <taxon>Pezizomycotina</taxon>
        <taxon>Eurotiomycetes</taxon>
        <taxon>Eurotiomycetidae</taxon>
        <taxon>Eurotiales</taxon>
        <taxon>Aspergillaceae</taxon>
        <taxon>Aspergillus</taxon>
        <taxon>Aspergillus subgen. Nidulantes</taxon>
    </lineage>
</organism>
<proteinExistence type="predicted"/>
<name>A0ABR4HHP9_9EURO</name>
<evidence type="ECO:0000313" key="1">
    <source>
        <dbReference type="EMBL" id="KAL2814679.1"/>
    </source>
</evidence>
<gene>
    <name evidence="1" type="ORF">BDW59DRAFT_20365</name>
</gene>
<comment type="caution">
    <text evidence="1">The sequence shown here is derived from an EMBL/GenBank/DDBJ whole genome shotgun (WGS) entry which is preliminary data.</text>
</comment>
<dbReference type="Proteomes" id="UP001610335">
    <property type="component" value="Unassembled WGS sequence"/>
</dbReference>
<evidence type="ECO:0000313" key="2">
    <source>
        <dbReference type="Proteomes" id="UP001610335"/>
    </source>
</evidence>
<sequence length="298" mass="34870">MGDPKARDAVRRLLPYICTRMERTNVVSKDLNRIFHTIKASQDVVLTDRHLKELGIKLSSFNLETDTTDGRTATFFRPLSKGELPTIDWNNLDLWEWYEGLGEEPARVDHNLYSVWHQVWAGWFLNDVKMTWTGCEEIPVGGGAEFPPRNPYQWVAHHETQAKSLTIPHFMVKVTHHAEPDERISRGEVLPITSYMEWRLRLTHYVQHFYMPILVVSFFRSKARILQAYHDGKQLHISMSKFYDFKEDNHTNYELFARWLHSKPCGDTSAPINIVGEKLDDRSVKKLESHLKQLLKVK</sequence>